<dbReference type="GO" id="GO:0052689">
    <property type="term" value="F:carboxylic ester hydrolase activity"/>
    <property type="evidence" value="ECO:0007669"/>
    <property type="project" value="InterPro"/>
</dbReference>
<proteinExistence type="predicted"/>
<evidence type="ECO:0000313" key="3">
    <source>
        <dbReference type="EMBL" id="PKY05002.1"/>
    </source>
</evidence>
<dbReference type="RefSeq" id="XP_024693596.1">
    <property type="nucleotide sequence ID" value="XM_024833441.1"/>
</dbReference>
<name>A0A2I1D549_ASPC2</name>
<comment type="caution">
    <text evidence="3">The sequence shown here is derived from an EMBL/GenBank/DDBJ whole genome shotgun (WGS) entry which is preliminary data.</text>
</comment>
<evidence type="ECO:0000313" key="4">
    <source>
        <dbReference type="Proteomes" id="UP000234254"/>
    </source>
</evidence>
<dbReference type="PANTHER" id="PTHR37834:SF2">
    <property type="entry name" value="ESTERASE, SGNH HYDROLASE-TYPE"/>
    <property type="match status" value="1"/>
</dbReference>
<dbReference type="InterPro" id="IPR052762">
    <property type="entry name" value="PCW_deacetylase/CE"/>
</dbReference>
<dbReference type="AlphaFoldDB" id="A0A2I1D549"/>
<dbReference type="SUPFAM" id="SSF52266">
    <property type="entry name" value="SGNH hydrolase"/>
    <property type="match status" value="1"/>
</dbReference>
<protein>
    <submittedName>
        <fullName evidence="3">GDSL-like Lipase/Acylhydrolase-like protein</fullName>
    </submittedName>
</protein>
<evidence type="ECO:0000259" key="2">
    <source>
        <dbReference type="Pfam" id="PF13472"/>
    </source>
</evidence>
<feature type="transmembrane region" description="Helical" evidence="1">
    <location>
        <begin position="7"/>
        <end position="23"/>
    </location>
</feature>
<feature type="domain" description="SGNH hydrolase-type esterase" evidence="2">
    <location>
        <begin position="173"/>
        <end position="368"/>
    </location>
</feature>
<dbReference type="EMBL" id="MSFM01000005">
    <property type="protein sequence ID" value="PKY05002.1"/>
    <property type="molecule type" value="Genomic_DNA"/>
</dbReference>
<accession>A0A2I1D549</accession>
<reference evidence="3" key="1">
    <citation type="submission" date="2016-12" db="EMBL/GenBank/DDBJ databases">
        <title>The genomes of Aspergillus section Nigri reveals drivers in fungal speciation.</title>
        <authorList>
            <consortium name="DOE Joint Genome Institute"/>
            <person name="Vesth T.C."/>
            <person name="Nybo J."/>
            <person name="Theobald S."/>
            <person name="Brandl J."/>
            <person name="Frisvad J.C."/>
            <person name="Nielsen K.F."/>
            <person name="Lyhne E.K."/>
            <person name="Kogle M.E."/>
            <person name="Kuo A."/>
            <person name="Riley R."/>
            <person name="Clum A."/>
            <person name="Nolan M."/>
            <person name="Lipzen A."/>
            <person name="Salamov A."/>
            <person name="Henrissat B."/>
            <person name="Wiebenga A."/>
            <person name="De vries R.P."/>
            <person name="Grigoriev I.V."/>
            <person name="Mortensen U.H."/>
            <person name="Andersen M.R."/>
            <person name="Baker S.E."/>
        </authorList>
    </citation>
    <scope>NUCLEOTIDE SEQUENCE</scope>
    <source>
        <strain evidence="3">IBT 28561</strain>
    </source>
</reference>
<dbReference type="InterPro" id="IPR037461">
    <property type="entry name" value="CtCE2-like_dom"/>
</dbReference>
<keyword evidence="1" id="KW-0812">Transmembrane</keyword>
<dbReference type="InterPro" id="IPR036514">
    <property type="entry name" value="SGNH_hydro_sf"/>
</dbReference>
<dbReference type="Proteomes" id="UP000234254">
    <property type="component" value="Unassembled WGS sequence"/>
</dbReference>
<dbReference type="GeneID" id="36540965"/>
<dbReference type="Pfam" id="PF13472">
    <property type="entry name" value="Lipase_GDSL_2"/>
    <property type="match status" value="1"/>
</dbReference>
<dbReference type="CDD" id="cd01831">
    <property type="entry name" value="Endoglucanase_E_like"/>
    <property type="match status" value="1"/>
</dbReference>
<evidence type="ECO:0000256" key="1">
    <source>
        <dbReference type="SAM" id="Phobius"/>
    </source>
</evidence>
<keyword evidence="1" id="KW-1133">Transmembrane helix</keyword>
<keyword evidence="1" id="KW-0472">Membrane</keyword>
<dbReference type="PANTHER" id="PTHR37834">
    <property type="entry name" value="GDSL-LIKE LIPASE/ACYLHYDROLASE DOMAIN PROTEIN (AFU_ORTHOLOGUE AFUA_2G00620)"/>
    <property type="match status" value="1"/>
</dbReference>
<dbReference type="VEuPathDB" id="FungiDB:P168DRAFT_235063"/>
<sequence>MRIERVLLNWSCLSISVIWAIILQNGQLRLNAYPGQAPLIPHAAGNSLWRHYAPSAPEISYQGRWDNQYISSPGLRLEFTGHQLALSFGQHTDPGVLIAYRLGRLDWQFSNVTGNSTYQFIGPWTPGINGSIASEKKSFELRGESCTVQISGVAVAADGKLSQIQRASKTVEVIGDSLSIGQYATYEGLSSWAYAVGAGLQDVEYSITAYSGICVHDRECWGNHHGQVYQWYRTCDSSPRARRIYGANPPRWDFGAHAAADLVIINLGANDDLNGVSSTDLVSSYITLIDGVHSVWPDAHIVIMSLWGDFVQRGLTFVQAPQGVREITTVYQHYRDQGKGYVHFFETSGIFKHGDIAQDGHLNDMGNAKLASHLMQWISSQFGWTMDTDGAEILHGTQYWNTEGNY</sequence>
<dbReference type="OrthoDB" id="426133at2759"/>
<organism evidence="3 4">
    <name type="scientific">Aspergillus campestris (strain IBT 28561)</name>
    <dbReference type="NCBI Taxonomy" id="1392248"/>
    <lineage>
        <taxon>Eukaryota</taxon>
        <taxon>Fungi</taxon>
        <taxon>Dikarya</taxon>
        <taxon>Ascomycota</taxon>
        <taxon>Pezizomycotina</taxon>
        <taxon>Eurotiomycetes</taxon>
        <taxon>Eurotiomycetidae</taxon>
        <taxon>Eurotiales</taxon>
        <taxon>Aspergillaceae</taxon>
        <taxon>Aspergillus</taxon>
        <taxon>Aspergillus subgen. Circumdati</taxon>
    </lineage>
</organism>
<dbReference type="Gene3D" id="3.40.50.1110">
    <property type="entry name" value="SGNH hydrolase"/>
    <property type="match status" value="1"/>
</dbReference>
<keyword evidence="4" id="KW-1185">Reference proteome</keyword>
<dbReference type="InterPro" id="IPR013830">
    <property type="entry name" value="SGNH_hydro"/>
</dbReference>
<gene>
    <name evidence="3" type="ORF">P168DRAFT_235063</name>
</gene>